<evidence type="ECO:0000256" key="1">
    <source>
        <dbReference type="ARBA" id="ARBA00001958"/>
    </source>
</evidence>
<evidence type="ECO:0000256" key="11">
    <source>
        <dbReference type="ARBA" id="ARBA00023122"/>
    </source>
</evidence>
<reference evidence="22 23" key="5">
    <citation type="journal article" date="2011" name="ISME J.">
        <title>Dual transcriptional profiling of a bacterial/fungal confrontation: Collimonas fungivorans versus Aspergillus niger.</title>
        <authorList>
            <person name="Mela F."/>
            <person name="Fritsche K."/>
            <person name="de Boer W."/>
            <person name="van Veen J.A."/>
            <person name="de Graaff L.H."/>
            <person name="van den Berg M."/>
            <person name="Leveau J.H."/>
        </authorList>
    </citation>
    <scope>NUCLEOTIDE SEQUENCE [LARGE SCALE GENOMIC DNA]</scope>
    <source>
        <strain evidence="22 23">Ter331</strain>
    </source>
</reference>
<proteinExistence type="inferred from homology"/>
<dbReference type="GO" id="GO:0006177">
    <property type="term" value="P:GMP biosynthetic process"/>
    <property type="evidence" value="ECO:0007669"/>
    <property type="project" value="UniProtKB-UniRule"/>
</dbReference>
<dbReference type="InterPro" id="IPR013785">
    <property type="entry name" value="Aldolase_TIM"/>
</dbReference>
<dbReference type="NCBIfam" id="TIGR01302">
    <property type="entry name" value="IMP_dehydrog"/>
    <property type="match status" value="1"/>
</dbReference>
<reference evidence="22 23" key="4">
    <citation type="journal article" date="2010" name="Environ. Microbiol.">
        <title>The bacterial genus Collimonas: mycophagy, weathering and other adaptive solutions to life in oligotrophic soil environments.</title>
        <authorList>
            <person name="Leveau J.H."/>
            <person name="Uroz S."/>
            <person name="de Boer W."/>
        </authorList>
    </citation>
    <scope>NUCLEOTIDE SEQUENCE [LARGE SCALE GENOMIC DNA]</scope>
    <source>
        <strain evidence="22 23">Ter331</strain>
    </source>
</reference>
<evidence type="ECO:0000313" key="22">
    <source>
        <dbReference type="EMBL" id="AEK61190.1"/>
    </source>
</evidence>
<reference evidence="22 23" key="3">
    <citation type="journal article" date="2008" name="FEMS Microbiol. Ecol.">
        <title>Identification and characterization of genes underlying chitinolysis in Collimonas fungivorans Ter331.</title>
        <authorList>
            <person name="Fritsche K."/>
            <person name="de Boer W."/>
            <person name="Gerards S."/>
            <person name="van den Berg M."/>
            <person name="van Veen J.A."/>
            <person name="Leveau J.H."/>
        </authorList>
    </citation>
    <scope>NUCLEOTIDE SEQUENCE [LARGE SCALE GENOMIC DNA]</scope>
    <source>
        <strain evidence="22 23">Ter331</strain>
    </source>
</reference>
<dbReference type="PROSITE" id="PS00487">
    <property type="entry name" value="IMP_DH_GMP_RED"/>
    <property type="match status" value="1"/>
</dbReference>
<feature type="binding site" evidence="13">
    <location>
        <position position="246"/>
    </location>
    <ligand>
        <name>NAD(+)</name>
        <dbReference type="ChEBI" id="CHEBI:57540"/>
    </ligand>
</feature>
<comment type="caution">
    <text evidence="13">Lacks conserved residue(s) required for the propagation of feature annotation.</text>
</comment>
<keyword evidence="7 13" id="KW-0658">Purine biosynthesis</keyword>
<feature type="domain" description="CBS" evidence="21">
    <location>
        <begin position="151"/>
        <end position="209"/>
    </location>
</feature>
<feature type="binding site" evidence="16">
    <location>
        <begin position="246"/>
        <end position="248"/>
    </location>
    <ligand>
        <name>NAD(+)</name>
        <dbReference type="ChEBI" id="CHEBI:57540"/>
    </ligand>
</feature>
<keyword evidence="10 13" id="KW-0520">NAD</keyword>
<dbReference type="GO" id="GO:0046872">
    <property type="term" value="F:metal ion binding"/>
    <property type="evidence" value="ECO:0007669"/>
    <property type="project" value="UniProtKB-UniRule"/>
</dbReference>
<feature type="binding site" evidence="13 16">
    <location>
        <begin position="296"/>
        <end position="298"/>
    </location>
    <ligand>
        <name>NAD(+)</name>
        <dbReference type="ChEBI" id="CHEBI:57540"/>
    </ligand>
</feature>
<dbReference type="eggNOG" id="COG0516">
    <property type="taxonomic scope" value="Bacteria"/>
</dbReference>
<evidence type="ECO:0000256" key="6">
    <source>
        <dbReference type="ARBA" id="ARBA00022749"/>
    </source>
</evidence>
<evidence type="ECO:0000256" key="20">
    <source>
        <dbReference type="RuleBase" id="RU003928"/>
    </source>
</evidence>
<dbReference type="PROSITE" id="PS51371">
    <property type="entry name" value="CBS"/>
    <property type="match status" value="2"/>
</dbReference>
<reference evidence="22 23" key="1">
    <citation type="journal article" date="2004" name="Environ. Microbiol.">
        <title>Phylogeny-function analysis of (meta)genomic libraries: screening for expression of ribosomal RNA genes by large-insert library fluorescent in situ hybridization (LIL-FISH).</title>
        <authorList>
            <person name="Leveau J.H."/>
            <person name="Gerards S."/>
            <person name="de Boer W."/>
            <person name="van Veen J.A."/>
        </authorList>
    </citation>
    <scope>NUCLEOTIDE SEQUENCE [LARGE SCALE GENOMIC DNA]</scope>
    <source>
        <strain evidence="22 23">Ter331</strain>
    </source>
</reference>
<organism evidence="22 23">
    <name type="scientific">Collimonas fungivorans (strain Ter331)</name>
    <dbReference type="NCBI Taxonomy" id="1005048"/>
    <lineage>
        <taxon>Bacteria</taxon>
        <taxon>Pseudomonadati</taxon>
        <taxon>Pseudomonadota</taxon>
        <taxon>Betaproteobacteria</taxon>
        <taxon>Burkholderiales</taxon>
        <taxon>Oxalobacteraceae</taxon>
        <taxon>Collimonas</taxon>
    </lineage>
</organism>
<evidence type="ECO:0000256" key="12">
    <source>
        <dbReference type="ARBA" id="ARBA00048028"/>
    </source>
</evidence>
<keyword evidence="6 13" id="KW-0332">GMP biosynthesis</keyword>
<evidence type="ECO:0000256" key="9">
    <source>
        <dbReference type="ARBA" id="ARBA00023002"/>
    </source>
</evidence>
<reference evidence="23" key="6">
    <citation type="submission" date="2011-05" db="EMBL/GenBank/DDBJ databases">
        <title>Complete sequence of Collimonas fungivorans Ter331.</title>
        <authorList>
            <person name="Leveau J.H."/>
        </authorList>
    </citation>
    <scope>NUCLEOTIDE SEQUENCE [LARGE SCALE GENOMIC DNA]</scope>
    <source>
        <strain evidence="23">Ter331</strain>
    </source>
</reference>
<dbReference type="SMART" id="SM01240">
    <property type="entry name" value="IMPDH"/>
    <property type="match status" value="1"/>
</dbReference>
<dbReference type="GO" id="GO:0000166">
    <property type="term" value="F:nucleotide binding"/>
    <property type="evidence" value="ECO:0007669"/>
    <property type="project" value="UniProtKB-UniRule"/>
</dbReference>
<comment type="subunit">
    <text evidence="3 13">Homotetramer.</text>
</comment>
<feature type="binding site" evidence="13 15">
    <location>
        <begin position="383"/>
        <end position="387"/>
    </location>
    <ligand>
        <name>IMP</name>
        <dbReference type="ChEBI" id="CHEBI:58053"/>
    </ligand>
</feature>
<evidence type="ECO:0000256" key="3">
    <source>
        <dbReference type="ARBA" id="ARBA00011881"/>
    </source>
</evidence>
<sequence length="486" mass="52045">MRLLQKALTFDDVLLVPAYSDVLPKDTTLKTRLTRNIDINIPLLSAAMDTVTEARLAIAMAQEGGIGIIHKNLTAQEQAREVSKVKRFESGVVRDPITIPPNMRIREVIALSEQHGISGFPVVDGNRLVGIITNRDLRFEEELEAEVSAKMTPRDKLVYVKDGADLSEAKRLMNKHRLERVMVVNDAFELRGLITVKDIQKSTSHPLASKDSQGKLRVGAAVGVGADNEERIELLVKAGVDVIVVDTAHGHSKGVLDRVKWVKQNFPQVEVIGGNIATAAAAKALADHGADGVKVGIGPGSICTTRIVAGVGVPQISAIANVAQALKGTGIPCIADGGIRFSGDIAKALAAGASTVMMGSMFAGTEEAPGEVILFQGRSYKSYRGMGSLGAMSDGSADRYFQDSANKADKFVPEGIEGRVPYKGSVLTILYQLIGGVRSSMGYCGCATIDELREKAEFVEITSAGMRESHVHDVQITKEAPNYRTD</sequence>
<evidence type="ECO:0000256" key="17">
    <source>
        <dbReference type="PIRSR" id="PIRSR000130-4"/>
    </source>
</evidence>
<keyword evidence="9 13" id="KW-0560">Oxidoreductase</keyword>
<dbReference type="RefSeq" id="WP_014005344.1">
    <property type="nucleotide sequence ID" value="NC_015856.1"/>
</dbReference>
<comment type="similarity">
    <text evidence="2 13 19">Belongs to the IMPDH/GMPR family.</text>
</comment>
<accession>G0AB65</accession>
<feature type="domain" description="CBS" evidence="21">
    <location>
        <begin position="92"/>
        <end position="147"/>
    </location>
</feature>
<feature type="binding site" evidence="13 15">
    <location>
        <begin position="359"/>
        <end position="360"/>
    </location>
    <ligand>
        <name>IMP</name>
        <dbReference type="ChEBI" id="CHEBI:58053"/>
    </ligand>
</feature>
<feature type="binding site" evidence="13">
    <location>
        <position position="469"/>
    </location>
    <ligand>
        <name>K(+)</name>
        <dbReference type="ChEBI" id="CHEBI:29103"/>
        <note>ligand shared between two tetrameric partners</note>
    </ligand>
</feature>
<dbReference type="FunFam" id="3.20.20.70:FF:000003">
    <property type="entry name" value="GMP reductase"/>
    <property type="match status" value="1"/>
</dbReference>
<comment type="pathway">
    <text evidence="13 20">Purine metabolism; XMP biosynthesis via de novo pathway; XMP from IMP: step 1/1.</text>
</comment>
<comment type="catalytic activity">
    <reaction evidence="12 13 20">
        <text>IMP + NAD(+) + H2O = XMP + NADH + H(+)</text>
        <dbReference type="Rhea" id="RHEA:11708"/>
        <dbReference type="ChEBI" id="CHEBI:15377"/>
        <dbReference type="ChEBI" id="CHEBI:15378"/>
        <dbReference type="ChEBI" id="CHEBI:57464"/>
        <dbReference type="ChEBI" id="CHEBI:57540"/>
        <dbReference type="ChEBI" id="CHEBI:57945"/>
        <dbReference type="ChEBI" id="CHEBI:58053"/>
        <dbReference type="EC" id="1.1.1.205"/>
    </reaction>
</comment>
<evidence type="ECO:0000259" key="21">
    <source>
        <dbReference type="PROSITE" id="PS51371"/>
    </source>
</evidence>
<dbReference type="HOGENOM" id="CLU_022552_2_1_4"/>
<dbReference type="Pfam" id="PF00478">
    <property type="entry name" value="IMPDH"/>
    <property type="match status" value="1"/>
</dbReference>
<comment type="activity regulation">
    <text evidence="13">Mycophenolic acid (MPA) is a non-competitive inhibitor that prevents formation of the closed enzyme conformation by binding to the same site as the amobile flap. In contrast, mizoribine monophosphate (MZP) is a competitive inhibitor that induces the closed conformation. MPA is a potent inhibitor of mammalian IMPDHs but a poor inhibitor of the bacterial enzymes. MZP is a more potent inhibitor of bacterial IMPDH.</text>
</comment>
<evidence type="ECO:0000256" key="7">
    <source>
        <dbReference type="ARBA" id="ARBA00022755"/>
    </source>
</evidence>
<dbReference type="GO" id="GO:0003938">
    <property type="term" value="F:IMP dehydrogenase activity"/>
    <property type="evidence" value="ECO:0007669"/>
    <property type="project" value="UniProtKB-UniRule"/>
</dbReference>
<keyword evidence="23" id="KW-1185">Reference proteome</keyword>
<evidence type="ECO:0000256" key="13">
    <source>
        <dbReference type="HAMAP-Rule" id="MF_01964"/>
    </source>
</evidence>
<dbReference type="CDD" id="cd04601">
    <property type="entry name" value="CBS_pair_IMPDH"/>
    <property type="match status" value="1"/>
</dbReference>
<evidence type="ECO:0000256" key="5">
    <source>
        <dbReference type="ARBA" id="ARBA00022737"/>
    </source>
</evidence>
<evidence type="ECO:0000256" key="18">
    <source>
        <dbReference type="PROSITE-ProRule" id="PRU00703"/>
    </source>
</evidence>
<dbReference type="AlphaFoldDB" id="G0AB65"/>
<dbReference type="InterPro" id="IPR005990">
    <property type="entry name" value="IMP_DH"/>
</dbReference>
<dbReference type="CDD" id="cd00381">
    <property type="entry name" value="IMPDH"/>
    <property type="match status" value="1"/>
</dbReference>
<protein>
    <recommendedName>
        <fullName evidence="13 20">Inosine-5'-monophosphate dehydrogenase</fullName>
        <shortName evidence="13">IMP dehydrogenase</shortName>
        <shortName evidence="13">IMPD</shortName>
        <shortName evidence="13">IMPDH</shortName>
        <ecNumber evidence="13 20">1.1.1.205</ecNumber>
    </recommendedName>
</protein>
<dbReference type="PIRSF" id="PIRSF000130">
    <property type="entry name" value="IMPDH"/>
    <property type="match status" value="1"/>
</dbReference>
<reference evidence="22 23" key="2">
    <citation type="journal article" date="2006" name="J. Microbiol. Methods">
        <title>Genomic flank-sequencing of plasposon insertion sites for rapid identification of functional genes.</title>
        <authorList>
            <person name="Leveau J.H."/>
            <person name="Gerards S."/>
            <person name="Fritsche K."/>
            <person name="Zondag G."/>
            <person name="van Veen J.A."/>
        </authorList>
    </citation>
    <scope>NUCLEOTIDE SEQUENCE [LARGE SCALE GENOMIC DNA]</scope>
    <source>
        <strain evidence="22 23">Ter331</strain>
    </source>
</reference>
<evidence type="ECO:0000256" key="14">
    <source>
        <dbReference type="PIRSR" id="PIRSR000130-1"/>
    </source>
</evidence>
<keyword evidence="4 13" id="KW-0479">Metal-binding</keyword>
<dbReference type="EC" id="1.1.1.205" evidence="13 20"/>
<dbReference type="SUPFAM" id="SSF51412">
    <property type="entry name" value="Inosine monophosphate dehydrogenase (IMPDH)"/>
    <property type="match status" value="1"/>
</dbReference>
<feature type="binding site" description="in other chain" evidence="13 17">
    <location>
        <position position="300"/>
    </location>
    <ligand>
        <name>K(+)</name>
        <dbReference type="ChEBI" id="CHEBI:29103"/>
        <note>ligand shared between two tetrameric partners</note>
    </ligand>
</feature>
<feature type="binding site" evidence="13 15">
    <location>
        <position position="301"/>
    </location>
    <ligand>
        <name>IMP</name>
        <dbReference type="ChEBI" id="CHEBI:58053"/>
    </ligand>
</feature>
<comment type="function">
    <text evidence="13">Catalyzes the conversion of inosine 5'-phosphate (IMP) to xanthosine 5'-phosphate (XMP), the first committed and rate-limiting step in the de novo synthesis of guanine nucleotides, and therefore plays an important role in the regulation of cell growth.</text>
</comment>
<evidence type="ECO:0000256" key="19">
    <source>
        <dbReference type="RuleBase" id="RU003927"/>
    </source>
</evidence>
<evidence type="ECO:0000256" key="4">
    <source>
        <dbReference type="ARBA" id="ARBA00022723"/>
    </source>
</evidence>
<dbReference type="Proteomes" id="UP000008392">
    <property type="component" value="Chromosome"/>
</dbReference>
<dbReference type="HAMAP" id="MF_01964">
    <property type="entry name" value="IMPDH"/>
    <property type="match status" value="1"/>
</dbReference>
<dbReference type="InterPro" id="IPR015875">
    <property type="entry name" value="IMP_DH/GMP_Rdtase_CS"/>
</dbReference>
<dbReference type="InterPro" id="IPR046342">
    <property type="entry name" value="CBS_dom_sf"/>
</dbReference>
<dbReference type="KEGG" id="cfu:CFU_1358"/>
<feature type="binding site" evidence="13 15">
    <location>
        <begin position="336"/>
        <end position="338"/>
    </location>
    <ligand>
        <name>IMP</name>
        <dbReference type="ChEBI" id="CHEBI:58053"/>
    </ligand>
</feature>
<dbReference type="Gene3D" id="3.20.20.70">
    <property type="entry name" value="Aldolase class I"/>
    <property type="match status" value="1"/>
</dbReference>
<feature type="binding site" evidence="13 15">
    <location>
        <position position="414"/>
    </location>
    <ligand>
        <name>IMP</name>
        <dbReference type="ChEBI" id="CHEBI:58053"/>
    </ligand>
</feature>
<dbReference type="UniPathway" id="UPA00601">
    <property type="reaction ID" value="UER00295"/>
</dbReference>
<name>G0AB65_COLFT</name>
<dbReference type="STRING" id="1005048.CFU_1358"/>
<dbReference type="InterPro" id="IPR001093">
    <property type="entry name" value="IMP_DH_GMPRt"/>
</dbReference>
<evidence type="ECO:0000256" key="8">
    <source>
        <dbReference type="ARBA" id="ARBA00022958"/>
    </source>
</evidence>
<keyword evidence="11 18" id="KW-0129">CBS domain</keyword>
<keyword evidence="8 13" id="KW-0630">Potassium</keyword>
<feature type="binding site" evidence="13">
    <location>
        <position position="470"/>
    </location>
    <ligand>
        <name>K(+)</name>
        <dbReference type="ChEBI" id="CHEBI:29103"/>
        <note>ligand shared between two tetrameric partners</note>
    </ligand>
</feature>
<keyword evidence="5" id="KW-0677">Repeat</keyword>
<gene>
    <name evidence="13 22" type="primary">guaB</name>
    <name evidence="22" type="ordered locus">CFU_1358</name>
</gene>
<comment type="cofactor">
    <cofactor evidence="1 13">
        <name>K(+)</name>
        <dbReference type="ChEBI" id="CHEBI:29103"/>
    </cofactor>
</comment>
<dbReference type="PANTHER" id="PTHR11911:SF111">
    <property type="entry name" value="INOSINE-5'-MONOPHOSPHATE DEHYDROGENASE"/>
    <property type="match status" value="1"/>
</dbReference>
<dbReference type="SUPFAM" id="SSF54631">
    <property type="entry name" value="CBS-domain pair"/>
    <property type="match status" value="1"/>
</dbReference>
<feature type="active site" description="Proton acceptor" evidence="13 14">
    <location>
        <position position="399"/>
    </location>
</feature>
<dbReference type="InterPro" id="IPR000644">
    <property type="entry name" value="CBS_dom"/>
</dbReference>
<evidence type="ECO:0000256" key="15">
    <source>
        <dbReference type="PIRSR" id="PIRSR000130-2"/>
    </source>
</evidence>
<dbReference type="Pfam" id="PF00571">
    <property type="entry name" value="CBS"/>
    <property type="match status" value="2"/>
</dbReference>
<dbReference type="PANTHER" id="PTHR11911">
    <property type="entry name" value="INOSINE-5-MONOPHOSPHATE DEHYDROGENASE RELATED"/>
    <property type="match status" value="1"/>
</dbReference>
<dbReference type="EMBL" id="CP002745">
    <property type="protein sequence ID" value="AEK61190.1"/>
    <property type="molecule type" value="Genomic_DNA"/>
</dbReference>
<dbReference type="SMART" id="SM00116">
    <property type="entry name" value="CBS"/>
    <property type="match status" value="2"/>
</dbReference>
<evidence type="ECO:0000256" key="2">
    <source>
        <dbReference type="ARBA" id="ARBA00005502"/>
    </source>
</evidence>
<feature type="binding site" description="in other chain" evidence="13 17">
    <location>
        <position position="298"/>
    </location>
    <ligand>
        <name>K(+)</name>
        <dbReference type="ChEBI" id="CHEBI:29103"/>
        <note>ligand shared between two tetrameric partners</note>
    </ligand>
</feature>
<feature type="active site" description="Thioimidate intermediate" evidence="13 14">
    <location>
        <position position="303"/>
    </location>
</feature>
<dbReference type="eggNOG" id="COG0517">
    <property type="taxonomic scope" value="Bacteria"/>
</dbReference>
<evidence type="ECO:0000256" key="10">
    <source>
        <dbReference type="ARBA" id="ARBA00023027"/>
    </source>
</evidence>
<feature type="binding site" evidence="13">
    <location>
        <position position="468"/>
    </location>
    <ligand>
        <name>K(+)</name>
        <dbReference type="ChEBI" id="CHEBI:29103"/>
        <note>ligand shared between two tetrameric partners</note>
    </ligand>
</feature>
<evidence type="ECO:0000256" key="16">
    <source>
        <dbReference type="PIRSR" id="PIRSR000130-3"/>
    </source>
</evidence>
<evidence type="ECO:0000313" key="23">
    <source>
        <dbReference type="Proteomes" id="UP000008392"/>
    </source>
</evidence>
<dbReference type="GO" id="GO:0006183">
    <property type="term" value="P:GTP biosynthetic process"/>
    <property type="evidence" value="ECO:0007669"/>
    <property type="project" value="TreeGrafter"/>
</dbReference>
<feature type="binding site" description="in other chain" evidence="13 17">
    <location>
        <position position="303"/>
    </location>
    <ligand>
        <name>K(+)</name>
        <dbReference type="ChEBI" id="CHEBI:29103"/>
        <note>ligand shared between two tetrameric partners</note>
    </ligand>
</feature>